<accession>A0A9P8VA01</accession>
<evidence type="ECO:0000313" key="2">
    <source>
        <dbReference type="EMBL" id="KAH6685792.1"/>
    </source>
</evidence>
<dbReference type="Pfam" id="PF12680">
    <property type="entry name" value="SnoaL_2"/>
    <property type="match status" value="1"/>
</dbReference>
<gene>
    <name evidence="2" type="ORF">F5X68DRAFT_276570</name>
</gene>
<dbReference type="InterPro" id="IPR037401">
    <property type="entry name" value="SnoaL-like"/>
</dbReference>
<sequence>MSASTLDATVKAFCDALAAVDMDRAGSFLAPDYDHTFLPASAGLGPNLGRDKFLGHFGSLRPIVDKFDVTILETWPNEAGRTVTLRATNAPHFKDSIKRPEDADDEWTFLGEYLFVFTMDESGEKIVKALEFVDSAAALKMKTLVPKAVKRLASSP</sequence>
<name>A0A9P8VA01_9PEZI</name>
<dbReference type="Gene3D" id="3.10.450.50">
    <property type="match status" value="1"/>
</dbReference>
<dbReference type="AlphaFoldDB" id="A0A9P8VA01"/>
<feature type="domain" description="SnoaL-like" evidence="1">
    <location>
        <begin position="10"/>
        <end position="127"/>
    </location>
</feature>
<protein>
    <recommendedName>
        <fullName evidence="1">SnoaL-like domain-containing protein</fullName>
    </recommendedName>
</protein>
<dbReference type="InterPro" id="IPR032710">
    <property type="entry name" value="NTF2-like_dom_sf"/>
</dbReference>
<proteinExistence type="predicted"/>
<dbReference type="EMBL" id="JAGSXJ010000014">
    <property type="protein sequence ID" value="KAH6685792.1"/>
    <property type="molecule type" value="Genomic_DNA"/>
</dbReference>
<dbReference type="Proteomes" id="UP000770015">
    <property type="component" value="Unassembled WGS sequence"/>
</dbReference>
<keyword evidence="3" id="KW-1185">Reference proteome</keyword>
<reference evidence="2" key="1">
    <citation type="journal article" date="2021" name="Nat. Commun.">
        <title>Genetic determinants of endophytism in the Arabidopsis root mycobiome.</title>
        <authorList>
            <person name="Mesny F."/>
            <person name="Miyauchi S."/>
            <person name="Thiergart T."/>
            <person name="Pickel B."/>
            <person name="Atanasova L."/>
            <person name="Karlsson M."/>
            <person name="Huettel B."/>
            <person name="Barry K.W."/>
            <person name="Haridas S."/>
            <person name="Chen C."/>
            <person name="Bauer D."/>
            <person name="Andreopoulos W."/>
            <person name="Pangilinan J."/>
            <person name="LaButti K."/>
            <person name="Riley R."/>
            <person name="Lipzen A."/>
            <person name="Clum A."/>
            <person name="Drula E."/>
            <person name="Henrissat B."/>
            <person name="Kohler A."/>
            <person name="Grigoriev I.V."/>
            <person name="Martin F.M."/>
            <person name="Hacquard S."/>
        </authorList>
    </citation>
    <scope>NUCLEOTIDE SEQUENCE</scope>
    <source>
        <strain evidence="2">MPI-SDFR-AT-0117</strain>
    </source>
</reference>
<organism evidence="2 3">
    <name type="scientific">Plectosphaerella plurivora</name>
    <dbReference type="NCBI Taxonomy" id="936078"/>
    <lineage>
        <taxon>Eukaryota</taxon>
        <taxon>Fungi</taxon>
        <taxon>Dikarya</taxon>
        <taxon>Ascomycota</taxon>
        <taxon>Pezizomycotina</taxon>
        <taxon>Sordariomycetes</taxon>
        <taxon>Hypocreomycetidae</taxon>
        <taxon>Glomerellales</taxon>
        <taxon>Plectosphaerellaceae</taxon>
        <taxon>Plectosphaerella</taxon>
    </lineage>
</organism>
<comment type="caution">
    <text evidence="2">The sequence shown here is derived from an EMBL/GenBank/DDBJ whole genome shotgun (WGS) entry which is preliminary data.</text>
</comment>
<evidence type="ECO:0000313" key="3">
    <source>
        <dbReference type="Proteomes" id="UP000770015"/>
    </source>
</evidence>
<dbReference type="OrthoDB" id="3758478at2759"/>
<dbReference type="SUPFAM" id="SSF54427">
    <property type="entry name" value="NTF2-like"/>
    <property type="match status" value="1"/>
</dbReference>
<evidence type="ECO:0000259" key="1">
    <source>
        <dbReference type="Pfam" id="PF12680"/>
    </source>
</evidence>